<evidence type="ECO:0000313" key="2">
    <source>
        <dbReference type="EMBL" id="WXB02489.1"/>
    </source>
</evidence>
<proteinExistence type="predicted"/>
<evidence type="ECO:0000313" key="3">
    <source>
        <dbReference type="Proteomes" id="UP001374803"/>
    </source>
</evidence>
<feature type="compositionally biased region" description="Acidic residues" evidence="1">
    <location>
        <begin position="43"/>
        <end position="59"/>
    </location>
</feature>
<sequence length="269" mass="28402">MKRNRFLGLFASCLVAAPLPFALFALFALFGSIVGCASTDTPRDDDESESFEESALDGADEAHLADEFPPASELSGDPADLVDHFLDTPEDDPSMISENTDTASADDVSVTAAAAAKPLLRAGLHQKASDALRKVGVAASRITQTIGNASASAGTHKADGTANGKPYCAATDLSVRNLTDAQVKTLVSKLDSAGFAAFFRNPGKDGWPANQARHIHAVFAGVKMKAALRSQVQDFLVDKNGLASHGPYKFYKATKSQKDNVRKLFNAAN</sequence>
<gene>
    <name evidence="2" type="ORF">LVJ94_36935</name>
</gene>
<dbReference type="EMBL" id="CP089983">
    <property type="protein sequence ID" value="WXB02489.1"/>
    <property type="molecule type" value="Genomic_DNA"/>
</dbReference>
<evidence type="ECO:0000256" key="1">
    <source>
        <dbReference type="SAM" id="MobiDB-lite"/>
    </source>
</evidence>
<dbReference type="RefSeq" id="WP_394832118.1">
    <property type="nucleotide sequence ID" value="NZ_CP089929.1"/>
</dbReference>
<dbReference type="Proteomes" id="UP001374803">
    <property type="component" value="Chromosome"/>
</dbReference>
<keyword evidence="3" id="KW-1185">Reference proteome</keyword>
<feature type="region of interest" description="Disordered" evidence="1">
    <location>
        <begin position="41"/>
        <end position="60"/>
    </location>
</feature>
<name>A0ABZ2KYV3_9BACT</name>
<organism evidence="2 3">
    <name type="scientific">Pendulispora rubella</name>
    <dbReference type="NCBI Taxonomy" id="2741070"/>
    <lineage>
        <taxon>Bacteria</taxon>
        <taxon>Pseudomonadati</taxon>
        <taxon>Myxococcota</taxon>
        <taxon>Myxococcia</taxon>
        <taxon>Myxococcales</taxon>
        <taxon>Sorangiineae</taxon>
        <taxon>Pendulisporaceae</taxon>
        <taxon>Pendulispora</taxon>
    </lineage>
</organism>
<protein>
    <submittedName>
        <fullName evidence="2">Uncharacterized protein</fullName>
    </submittedName>
</protein>
<reference evidence="2" key="1">
    <citation type="submission" date="2021-12" db="EMBL/GenBank/DDBJ databases">
        <title>Discovery of the Pendulisporaceae a myxobacterial family with distinct sporulation behavior and unique specialized metabolism.</title>
        <authorList>
            <person name="Garcia R."/>
            <person name="Popoff A."/>
            <person name="Bader C.D."/>
            <person name="Loehr J."/>
            <person name="Walesch S."/>
            <person name="Walt C."/>
            <person name="Boldt J."/>
            <person name="Bunk B."/>
            <person name="Haeckl F.J.F.P.J."/>
            <person name="Gunesch A.P."/>
            <person name="Birkelbach J."/>
            <person name="Nuebel U."/>
            <person name="Pietschmann T."/>
            <person name="Bach T."/>
            <person name="Mueller R."/>
        </authorList>
    </citation>
    <scope>NUCLEOTIDE SEQUENCE</scope>
    <source>
        <strain evidence="2">MSr11367</strain>
    </source>
</reference>
<accession>A0ABZ2KYV3</accession>